<dbReference type="AlphaFoldDB" id="I3D149"/>
<accession>I3D149</accession>
<comment type="caution">
    <text evidence="3">The sequence shown here is derived from an EMBL/GenBank/DDBJ whole genome shotgun (WGS) entry which is preliminary data.</text>
</comment>
<proteinExistence type="predicted"/>
<name>I3D149_9ARCH</name>
<dbReference type="GO" id="GO:0005737">
    <property type="term" value="C:cytoplasm"/>
    <property type="evidence" value="ECO:0007669"/>
    <property type="project" value="TreeGrafter"/>
</dbReference>
<dbReference type="SUPFAM" id="SSF56059">
    <property type="entry name" value="Glutathione synthetase ATP-binding domain-like"/>
    <property type="match status" value="1"/>
</dbReference>
<organism evidence="3 4">
    <name type="scientific">Candidatus Nitrosopumilus salarius BD31</name>
    <dbReference type="NCBI Taxonomy" id="859350"/>
    <lineage>
        <taxon>Archaea</taxon>
        <taxon>Nitrososphaerota</taxon>
        <taxon>Nitrososphaeria</taxon>
        <taxon>Nitrosopumilales</taxon>
        <taxon>Nitrosopumilaceae</taxon>
        <taxon>Nitrosopumilus</taxon>
    </lineage>
</organism>
<evidence type="ECO:0000259" key="2">
    <source>
        <dbReference type="PROSITE" id="PS50975"/>
    </source>
</evidence>
<keyword evidence="1" id="KW-0067">ATP-binding</keyword>
<evidence type="ECO:0000256" key="1">
    <source>
        <dbReference type="PROSITE-ProRule" id="PRU00409"/>
    </source>
</evidence>
<dbReference type="PANTHER" id="PTHR21621:SF0">
    <property type="entry name" value="BETA-CITRYLGLUTAMATE SYNTHASE B-RELATED"/>
    <property type="match status" value="1"/>
</dbReference>
<sequence length="304" mass="34887">MILLYGTNFDSPLLDIYKILFQRNESVMFLNQEDVGKMRISFATDPELICIIRLPNKTIDLRSVTATYYRPYDWREFSQFSSSSSSDQNWQLAQINESILNIWTELTDSLVINKPSMMGNNNSKPLQSEIIKSIGFRTPETLITTNPNTVKSFHKKHKTVIYKSISGVRSIVSKLNTEKLSELNDVQWCPTQFQEYVKGIDYRIHVIGDSIFPCKILSHADDYRYSSKTGRTTRLVKSTIPLDVQQKCIKLTKKLGLLISGIDLRQNPNGDWYCFEVNPTPGYTFYQEQTGQPIGQKIADLLSL</sequence>
<gene>
    <name evidence="3" type="ORF">BD31_I1657</name>
</gene>
<dbReference type="PATRIC" id="fig|859350.6.peg.1510"/>
<evidence type="ECO:0000313" key="4">
    <source>
        <dbReference type="Proteomes" id="UP000003423"/>
    </source>
</evidence>
<dbReference type="OrthoDB" id="200216at2157"/>
<dbReference type="GO" id="GO:0005524">
    <property type="term" value="F:ATP binding"/>
    <property type="evidence" value="ECO:0007669"/>
    <property type="project" value="UniProtKB-UniRule"/>
</dbReference>
<dbReference type="PROSITE" id="PS50975">
    <property type="entry name" value="ATP_GRASP"/>
    <property type="match status" value="1"/>
</dbReference>
<feature type="domain" description="ATP-grasp" evidence="2">
    <location>
        <begin position="128"/>
        <end position="303"/>
    </location>
</feature>
<keyword evidence="4" id="KW-1185">Reference proteome</keyword>
<dbReference type="PANTHER" id="PTHR21621">
    <property type="entry name" value="RIBOSOMAL PROTEIN S6 MODIFICATION PROTEIN"/>
    <property type="match status" value="1"/>
</dbReference>
<dbReference type="Proteomes" id="UP000003423">
    <property type="component" value="Unassembled WGS sequence"/>
</dbReference>
<dbReference type="EMBL" id="AEXL02000121">
    <property type="protein sequence ID" value="EIJ65442.1"/>
    <property type="molecule type" value="Genomic_DNA"/>
</dbReference>
<evidence type="ECO:0000313" key="3">
    <source>
        <dbReference type="EMBL" id="EIJ65442.1"/>
    </source>
</evidence>
<dbReference type="GO" id="GO:0009432">
    <property type="term" value="P:SOS response"/>
    <property type="evidence" value="ECO:0007669"/>
    <property type="project" value="TreeGrafter"/>
</dbReference>
<dbReference type="GO" id="GO:0018169">
    <property type="term" value="F:ribosomal S6-glutamic acid ligase activity"/>
    <property type="evidence" value="ECO:0007669"/>
    <property type="project" value="TreeGrafter"/>
</dbReference>
<dbReference type="InterPro" id="IPR011761">
    <property type="entry name" value="ATP-grasp"/>
</dbReference>
<dbReference type="Gene3D" id="3.30.470.20">
    <property type="entry name" value="ATP-grasp fold, B domain"/>
    <property type="match status" value="1"/>
</dbReference>
<protein>
    <submittedName>
        <fullName evidence="3">RimK-like ATP-grasp domain protein</fullName>
    </submittedName>
</protein>
<dbReference type="GO" id="GO:0046872">
    <property type="term" value="F:metal ion binding"/>
    <property type="evidence" value="ECO:0007669"/>
    <property type="project" value="InterPro"/>
</dbReference>
<dbReference type="InterPro" id="IPR013651">
    <property type="entry name" value="ATP-grasp_RimK-type"/>
</dbReference>
<dbReference type="Pfam" id="PF08443">
    <property type="entry name" value="RimK"/>
    <property type="match status" value="1"/>
</dbReference>
<keyword evidence="1" id="KW-0547">Nucleotide-binding</keyword>
<reference evidence="3 4" key="1">
    <citation type="journal article" date="2012" name="J. Bacteriol.">
        <title>Genome sequence of "Candidatus Nitrosopumilus salaria" BD31, an ammonia-oxidizing archaeon from the San Francisco Bay estuary.</title>
        <authorList>
            <person name="Mosier A.C."/>
            <person name="Allen E.E."/>
            <person name="Kim M."/>
            <person name="Ferriera S."/>
            <person name="Francis C.A."/>
        </authorList>
    </citation>
    <scope>NUCLEOTIDE SEQUENCE [LARGE SCALE GENOMIC DNA]</scope>
    <source>
        <strain evidence="3 4">BD31</strain>
    </source>
</reference>